<dbReference type="InterPro" id="IPR029063">
    <property type="entry name" value="SAM-dependent_MTases_sf"/>
</dbReference>
<dbReference type="SMART" id="SM00827">
    <property type="entry name" value="PKS_AT"/>
    <property type="match status" value="1"/>
</dbReference>
<gene>
    <name evidence="14" type="ORF">ACFP1Z_10070</name>
</gene>
<dbReference type="PROSITE" id="PS52004">
    <property type="entry name" value="KS3_2"/>
    <property type="match status" value="1"/>
</dbReference>
<dbReference type="Pfam" id="PF00107">
    <property type="entry name" value="ADH_zinc_N"/>
    <property type="match status" value="1"/>
</dbReference>
<dbReference type="SMART" id="SM00825">
    <property type="entry name" value="PKS_KS"/>
    <property type="match status" value="1"/>
</dbReference>
<dbReference type="InterPro" id="IPR001227">
    <property type="entry name" value="Ac_transferase_dom_sf"/>
</dbReference>
<accession>A0ABW0YVG7</accession>
<dbReference type="SUPFAM" id="SSF51735">
    <property type="entry name" value="NAD(P)-binding Rossmann-fold domains"/>
    <property type="match status" value="3"/>
</dbReference>
<dbReference type="Gene3D" id="1.10.1200.10">
    <property type="entry name" value="ACP-like"/>
    <property type="match status" value="1"/>
</dbReference>
<dbReference type="Gene3D" id="3.30.70.3290">
    <property type="match status" value="1"/>
</dbReference>
<dbReference type="PANTHER" id="PTHR43775:SF37">
    <property type="entry name" value="SI:DKEY-61P9.11"/>
    <property type="match status" value="1"/>
</dbReference>
<dbReference type="InterPro" id="IPR020807">
    <property type="entry name" value="PKS_DH"/>
</dbReference>
<dbReference type="InterPro" id="IPR050091">
    <property type="entry name" value="PKS_NRPS_Biosynth_Enz"/>
</dbReference>
<dbReference type="SMART" id="SM00826">
    <property type="entry name" value="PKS_DH"/>
    <property type="match status" value="1"/>
</dbReference>
<evidence type="ECO:0000256" key="7">
    <source>
        <dbReference type="ARBA" id="ARBA00023268"/>
    </source>
</evidence>
<dbReference type="InterPro" id="IPR016036">
    <property type="entry name" value="Malonyl_transacylase_ACP-bd"/>
</dbReference>
<dbReference type="Gene3D" id="3.40.50.720">
    <property type="entry name" value="NAD(P)-binding Rossmann-like Domain"/>
    <property type="match status" value="3"/>
</dbReference>
<dbReference type="InterPro" id="IPR020841">
    <property type="entry name" value="PKS_Beta-ketoAc_synthase_dom"/>
</dbReference>
<evidence type="ECO:0000313" key="14">
    <source>
        <dbReference type="EMBL" id="MFC5720506.1"/>
    </source>
</evidence>
<dbReference type="SMART" id="SM00829">
    <property type="entry name" value="PKS_ER"/>
    <property type="match status" value="1"/>
</dbReference>
<feature type="compositionally biased region" description="Pro residues" evidence="10">
    <location>
        <begin position="9"/>
        <end position="19"/>
    </location>
</feature>
<evidence type="ECO:0000256" key="1">
    <source>
        <dbReference type="ARBA" id="ARBA00004792"/>
    </source>
</evidence>
<evidence type="ECO:0000313" key="15">
    <source>
        <dbReference type="Proteomes" id="UP001596083"/>
    </source>
</evidence>
<sequence length="2501" mass="264955">MRAHSAAPTPTPTPTPEPPEAAGDAVAVIGAACRLPGGIDSLDALWTALSSGRDLITDVPEDRFDIAQFLDTERRGHARTYTAAGGFLDDIAGFDTSYFRHISPREAEWLDPQQRILLELAVEALDDAAVDPASLVGGDTAVYIGVAARDYLELQTRVTDTGSPYAIAGSASANCANRISHFLDLRGPSLAVDTACSSALTALHEGCERLRAGTSRTVLAGGVNVLLSPYVYIGFCDANMLSPSGRCRTFSARADGYVRAEGGGLVLLKRLSDALADGDRVHAVILGSGTNSDGTTRGLALPNGAAQEALLREVYARAGVAPDDVVYFEAHGTATPVGDPAECTAIGRALCEGRTGGPLPIGSVKSNMGHLEAASGMAGLFKAMLVLREGALPPTLHAEPLNPAIDFDGLRLAPVLGPRPVGVGPSSAVGVNSFGFGGANAHVLLGRAPAPRPAARTPRGPVPVLVSARTAEALRAAAAALADRIETGRADGDFYDLAHTTALRRGHHPHSAAVLADGPDRATAALRAVARGEEPPPGSATAPRTEHGKVAFAFSGNGSQWPGMAADLLAREPVFRRAVTEADRAFAPHLTWSVREALASGPPAGRRLDATDVAQPMLFAVQWGLVALLDSHGIRPDAVVGHSVGETIAACVAGALRLPDAARAVVTRSRAQQHTAGTGGMAAVGLTEDALRAELADYGGALELSGINGERDMTVSGNAAALRDLEDRLTARDIHFRRLDLDYAFHSRAMDPLEESVRAGLAGIRPEAARIPLASTVTGTLAHGQELDATHWWHNMRSPVLFGAAVRTLREHGCDIFVEIGPHPVLLGYLRRASAQDPRPLVAVPACERDTDGPAAVSTCAARVLAAGARPDRNTYFPHPGRVVDLPAYPWQRTRSWRGAPHWWNVSGIGGDAPMTDPHPLLGTRLTERAPVWTGPLAPSRMPWLADHRVDGAVVLPAAAYVEAALAAGARLFDAPAELTRLTIGRALVLPWDEEALDVRLQTAYAEADQSVTLSGRTHARSPWLEHARGTLRRQLAAEPLPVDVAAVRARTPHTRTAAEHYERAARSGLSYGPAFRVLEELRTGDGEILATYRVPPDDGTYRVHPALLDGALQAGAPLLDRLGGTAPFLPVAIDRVRLWRTPGASGLVHVRCRELGEHEASWDVRVLDLRGNVTCEITGCRARRRPGGDGPAPARRLTAVLRARPGSAPGAATSPLPPPGELRDASAGRRAGAELSGEHGCKDAFAEFSAHFAARALAGLAPGGREFTLDDLTAAGMPDTYRPEAALLLRLTTRWGLAATAAPGHWRLTGNPDPEPLLRRSLDRFPRQAMAIALYGRCGTHLPAVLRGEEDPVQLLFSEADQHLIEHFYSDIAALRTDYLRARAVLRSLVRHWPADRPLRILEVGAGTGAVTAELLPLLPPERTWYVYSDVSPSFFTRAQVRLAAHDFVDYRTLDLDQDPAGQGFADGSFDLVVAANVLHATRDLRATLHRIRGLLAAGGQLLAVEYHDPEPMALCFGLLDGFWTFTDHDLRAGSPLLPAGTWLRLLGECGFADAVRANDPAEETDRSATGDHSLLLARRPADDLPPRPAALPPGDGDHWLLLAEHPGAPLTRHLAALLTEATRTRVTLASLRAPRRGPLVPDDARAPRVAVLLDEDTPAAADSAAVLEQAVRRVGYLRDLATACRELPPAVRPVISLVCRPSGALPAPEPPRAPGDAVPWGAARTLANEQPRLTVRRISLCRSEDPKDTEADARRLARELLAPDAEDEILLTPAGRFAARLVEHRPAPSPRDTATPRVLRVDVPGSGRRLTWVPGDDPRPGPGQVAIAVRAAALNYRDVMMAAGIYPPGGERVTPDGIELGLECAGEITAVGTGVTGLAPGDRVLAIGRRCLATHVVADARRCARVPDGTTFAGAATLPVVSFTVQHALDDLARLAPGETVLVHGAAGGIGLAALRHARERGCTVIATAGTPAKRELLRMLGARHALDSRSLDFAEHVRELTGGDGVDVVLNSLAGEAIPRSLELLRTGGRFVELGKRDIYASSPLPLAPFRNNLSYHAVDAHQLLERDTPATRATYATMAERIADGTYRPLPHQILPAARVDEAFDVLLRSRHLGKVVVSFDEPPPAHPAVPALPSLSGSAGTVLITGGLTGLGAATAVHLARRGIRRLALAGRRGPETPGADALLRTLADLGAEATAHAVDVSDPDAVTALLKTVEAGGGGLRGVVHGAMALDDGFLPDLTDDRIRAVLAPKLLGGLLLDTASRGRPLDFFAAYSSGAALTGNVQQAHYSAANLYLEALTRARRHAGHRAVTMEYGPIQDAGYVAREVLTAPLARIGWLPVTARTALTALDEHLTDGADVVFLDGADWTRIPRLLPAILVPRFAAVLPEAADGPDGSSDELHHRLRESDPATAHGTVCDVLAELLARILHHAPETLDRGRPLDELGVDSLMATEVTQAIRRRLRCEFSPVEIINAGNIEVLAGRVLARLGLTEGEAR</sequence>
<dbReference type="InterPro" id="IPR013149">
    <property type="entry name" value="ADH-like_C"/>
</dbReference>
<evidence type="ECO:0000256" key="4">
    <source>
        <dbReference type="ARBA" id="ARBA00022679"/>
    </source>
</evidence>
<dbReference type="PANTHER" id="PTHR43775">
    <property type="entry name" value="FATTY ACID SYNTHASE"/>
    <property type="match status" value="1"/>
</dbReference>
<keyword evidence="4" id="KW-0808">Transferase</keyword>
<evidence type="ECO:0000256" key="8">
    <source>
        <dbReference type="ARBA" id="ARBA00023315"/>
    </source>
</evidence>
<dbReference type="InterPro" id="IPR020843">
    <property type="entry name" value="ER"/>
</dbReference>
<dbReference type="InterPro" id="IPR018201">
    <property type="entry name" value="Ketoacyl_synth_AS"/>
</dbReference>
<dbReference type="SMART" id="SM00822">
    <property type="entry name" value="PKS_KR"/>
    <property type="match status" value="1"/>
</dbReference>
<evidence type="ECO:0000256" key="6">
    <source>
        <dbReference type="ARBA" id="ARBA00023194"/>
    </source>
</evidence>
<feature type="active site" description="Proton donor; for dehydratase activity" evidence="9">
    <location>
        <position position="1110"/>
    </location>
</feature>
<feature type="region of interest" description="Disordered" evidence="10">
    <location>
        <begin position="1"/>
        <end position="22"/>
    </location>
</feature>
<dbReference type="InterPro" id="IPR014030">
    <property type="entry name" value="Ketoacyl_synth_N"/>
</dbReference>
<dbReference type="InterPro" id="IPR014031">
    <property type="entry name" value="Ketoacyl_synth_C"/>
</dbReference>
<evidence type="ECO:0000259" key="13">
    <source>
        <dbReference type="PROSITE" id="PS52019"/>
    </source>
</evidence>
<dbReference type="InterPro" id="IPR013968">
    <property type="entry name" value="PKS_KR"/>
</dbReference>
<dbReference type="Pfam" id="PF21089">
    <property type="entry name" value="PKS_DH_N"/>
    <property type="match status" value="1"/>
</dbReference>
<dbReference type="Pfam" id="PF02801">
    <property type="entry name" value="Ketoacyl-synt_C"/>
    <property type="match status" value="1"/>
</dbReference>
<evidence type="ECO:0000256" key="10">
    <source>
        <dbReference type="SAM" id="MobiDB-lite"/>
    </source>
</evidence>
<feature type="active site" description="Proton acceptor; for dehydratase activity" evidence="9">
    <location>
        <position position="948"/>
    </location>
</feature>
<keyword evidence="6" id="KW-0045">Antibiotic biosynthesis</keyword>
<evidence type="ECO:0000256" key="2">
    <source>
        <dbReference type="ARBA" id="ARBA00022450"/>
    </source>
</evidence>
<keyword evidence="7" id="KW-0511">Multifunctional enzyme</keyword>
<dbReference type="CDD" id="cd02440">
    <property type="entry name" value="AdoMet_MTases"/>
    <property type="match status" value="1"/>
</dbReference>
<dbReference type="Gene3D" id="3.40.47.10">
    <property type="match status" value="1"/>
</dbReference>
<dbReference type="Pfam" id="PF14765">
    <property type="entry name" value="PS-DH"/>
    <property type="match status" value="1"/>
</dbReference>
<dbReference type="InterPro" id="IPR009081">
    <property type="entry name" value="PP-bd_ACP"/>
</dbReference>
<dbReference type="PROSITE" id="PS00012">
    <property type="entry name" value="PHOSPHOPANTETHEINE"/>
    <property type="match status" value="1"/>
</dbReference>
<keyword evidence="15" id="KW-1185">Reference proteome</keyword>
<evidence type="ECO:0000259" key="11">
    <source>
        <dbReference type="PROSITE" id="PS50075"/>
    </source>
</evidence>
<dbReference type="InterPro" id="IPR013217">
    <property type="entry name" value="Methyltransf_12"/>
</dbReference>
<dbReference type="Pfam" id="PF00550">
    <property type="entry name" value="PP-binding"/>
    <property type="match status" value="1"/>
</dbReference>
<feature type="domain" description="Carrier" evidence="11">
    <location>
        <begin position="2419"/>
        <end position="2493"/>
    </location>
</feature>
<dbReference type="SUPFAM" id="SSF47336">
    <property type="entry name" value="ACP-like"/>
    <property type="match status" value="1"/>
</dbReference>
<dbReference type="InterPro" id="IPR049552">
    <property type="entry name" value="PKS_DH_N"/>
</dbReference>
<name>A0ABW0YVG7_9ACTN</name>
<dbReference type="Pfam" id="PF16197">
    <property type="entry name" value="KAsynt_C_assoc"/>
    <property type="match status" value="1"/>
</dbReference>
<dbReference type="Gene3D" id="3.90.180.10">
    <property type="entry name" value="Medium-chain alcohol dehydrogenases, catalytic domain"/>
    <property type="match status" value="1"/>
</dbReference>
<dbReference type="SUPFAM" id="SSF53335">
    <property type="entry name" value="S-adenosyl-L-methionine-dependent methyltransferases"/>
    <property type="match status" value="1"/>
</dbReference>
<dbReference type="Gene3D" id="3.40.50.150">
    <property type="entry name" value="Vaccinia Virus protein VP39"/>
    <property type="match status" value="1"/>
</dbReference>
<keyword evidence="5" id="KW-0521">NADP</keyword>
<dbReference type="Gene3D" id="3.10.129.110">
    <property type="entry name" value="Polyketide synthase dehydratase"/>
    <property type="match status" value="1"/>
</dbReference>
<dbReference type="SUPFAM" id="SSF53901">
    <property type="entry name" value="Thiolase-like"/>
    <property type="match status" value="1"/>
</dbReference>
<dbReference type="PROSITE" id="PS50075">
    <property type="entry name" value="CARRIER"/>
    <property type="match status" value="1"/>
</dbReference>
<dbReference type="SMART" id="SM01294">
    <property type="entry name" value="PKS_PP_betabranch"/>
    <property type="match status" value="1"/>
</dbReference>
<dbReference type="InterPro" id="IPR049900">
    <property type="entry name" value="PKS_mFAS_DH"/>
</dbReference>
<dbReference type="Pfam" id="PF08240">
    <property type="entry name" value="ADH_N"/>
    <property type="match status" value="1"/>
</dbReference>
<evidence type="ECO:0000256" key="3">
    <source>
        <dbReference type="ARBA" id="ARBA00022553"/>
    </source>
</evidence>
<feature type="domain" description="PKS/mFAS DH" evidence="13">
    <location>
        <begin position="919"/>
        <end position="1192"/>
    </location>
</feature>
<dbReference type="RefSeq" id="WP_390315655.1">
    <property type="nucleotide sequence ID" value="NZ_JBHSPB010000005.1"/>
</dbReference>
<dbReference type="InterPro" id="IPR042104">
    <property type="entry name" value="PKS_dehydratase_sf"/>
</dbReference>
<dbReference type="InterPro" id="IPR036291">
    <property type="entry name" value="NAD(P)-bd_dom_sf"/>
</dbReference>
<dbReference type="InterPro" id="IPR049551">
    <property type="entry name" value="PKS_DH_C"/>
</dbReference>
<dbReference type="InterPro" id="IPR016039">
    <property type="entry name" value="Thiolase-like"/>
</dbReference>
<dbReference type="InterPro" id="IPR020806">
    <property type="entry name" value="PKS_PP-bd"/>
</dbReference>
<protein>
    <submittedName>
        <fullName evidence="14">SDR family NAD(P)-dependent oxidoreductase</fullName>
    </submittedName>
</protein>
<reference evidence="15" key="1">
    <citation type="journal article" date="2019" name="Int. J. Syst. Evol. Microbiol.">
        <title>The Global Catalogue of Microorganisms (GCM) 10K type strain sequencing project: providing services to taxonomists for standard genome sequencing and annotation.</title>
        <authorList>
            <consortium name="The Broad Institute Genomics Platform"/>
            <consortium name="The Broad Institute Genome Sequencing Center for Infectious Disease"/>
            <person name="Wu L."/>
            <person name="Ma J."/>
        </authorList>
    </citation>
    <scope>NUCLEOTIDE SEQUENCE [LARGE SCALE GENOMIC DNA]</scope>
    <source>
        <strain evidence="15">CGMCC 4.7304</strain>
    </source>
</reference>
<dbReference type="InterPro" id="IPR014043">
    <property type="entry name" value="Acyl_transferase_dom"/>
</dbReference>
<dbReference type="InterPro" id="IPR057326">
    <property type="entry name" value="KR_dom"/>
</dbReference>
<evidence type="ECO:0000256" key="9">
    <source>
        <dbReference type="PROSITE-ProRule" id="PRU01363"/>
    </source>
</evidence>
<dbReference type="CDD" id="cd05195">
    <property type="entry name" value="enoyl_red"/>
    <property type="match status" value="1"/>
</dbReference>
<dbReference type="Pfam" id="PF00109">
    <property type="entry name" value="ketoacyl-synt"/>
    <property type="match status" value="1"/>
</dbReference>
<dbReference type="Pfam" id="PF08659">
    <property type="entry name" value="KR"/>
    <property type="match status" value="1"/>
</dbReference>
<evidence type="ECO:0000259" key="12">
    <source>
        <dbReference type="PROSITE" id="PS52004"/>
    </source>
</evidence>
<dbReference type="InterPro" id="IPR036736">
    <property type="entry name" value="ACP-like_sf"/>
</dbReference>
<dbReference type="PROSITE" id="PS52019">
    <property type="entry name" value="PKS_MFAS_DH"/>
    <property type="match status" value="1"/>
</dbReference>
<dbReference type="EMBL" id="JBHSPB010000005">
    <property type="protein sequence ID" value="MFC5720506.1"/>
    <property type="molecule type" value="Genomic_DNA"/>
</dbReference>
<keyword evidence="8" id="KW-0012">Acyltransferase</keyword>
<dbReference type="InterPro" id="IPR011032">
    <property type="entry name" value="GroES-like_sf"/>
</dbReference>
<dbReference type="InterPro" id="IPR016035">
    <property type="entry name" value="Acyl_Trfase/lysoPLipase"/>
</dbReference>
<feature type="domain" description="Ketosynthase family 3 (KS3)" evidence="12">
    <location>
        <begin position="23"/>
        <end position="447"/>
    </location>
</feature>
<dbReference type="InterPro" id="IPR006162">
    <property type="entry name" value="Ppantetheine_attach_site"/>
</dbReference>
<dbReference type="SUPFAM" id="SSF55048">
    <property type="entry name" value="Probable ACP-binding domain of malonyl-CoA ACP transacylase"/>
    <property type="match status" value="1"/>
</dbReference>
<keyword evidence="2" id="KW-0596">Phosphopantetheine</keyword>
<dbReference type="Gene3D" id="3.40.366.10">
    <property type="entry name" value="Malonyl-Coenzyme A Acyl Carrier Protein, domain 2"/>
    <property type="match status" value="1"/>
</dbReference>
<dbReference type="SUPFAM" id="SSF52151">
    <property type="entry name" value="FabD/lysophospholipase-like"/>
    <property type="match status" value="1"/>
</dbReference>
<organism evidence="14 15">
    <name type="scientific">Streptomyces gamaensis</name>
    <dbReference type="NCBI Taxonomy" id="1763542"/>
    <lineage>
        <taxon>Bacteria</taxon>
        <taxon>Bacillati</taxon>
        <taxon>Actinomycetota</taxon>
        <taxon>Actinomycetes</taxon>
        <taxon>Kitasatosporales</taxon>
        <taxon>Streptomycetaceae</taxon>
        <taxon>Streptomyces</taxon>
    </lineage>
</organism>
<dbReference type="Pfam" id="PF08242">
    <property type="entry name" value="Methyltransf_12"/>
    <property type="match status" value="1"/>
</dbReference>
<dbReference type="PROSITE" id="PS00606">
    <property type="entry name" value="KS3_1"/>
    <property type="match status" value="1"/>
</dbReference>
<feature type="region of interest" description="C-terminal hotdog fold" evidence="9">
    <location>
        <begin position="1053"/>
        <end position="1192"/>
    </location>
</feature>
<proteinExistence type="predicted"/>
<dbReference type="SUPFAM" id="SSF50129">
    <property type="entry name" value="GroES-like"/>
    <property type="match status" value="1"/>
</dbReference>
<dbReference type="InterPro" id="IPR013154">
    <property type="entry name" value="ADH-like_N"/>
</dbReference>
<dbReference type="SMART" id="SM00823">
    <property type="entry name" value="PKS_PP"/>
    <property type="match status" value="1"/>
</dbReference>
<comment type="caution">
    <text evidence="14">The sequence shown here is derived from an EMBL/GenBank/DDBJ whole genome shotgun (WGS) entry which is preliminary data.</text>
</comment>
<keyword evidence="3" id="KW-0597">Phosphoprotein</keyword>
<feature type="region of interest" description="N-terminal hotdog fold" evidence="9">
    <location>
        <begin position="919"/>
        <end position="1039"/>
    </location>
</feature>
<feature type="region of interest" description="Disordered" evidence="10">
    <location>
        <begin position="1206"/>
        <end position="1232"/>
    </location>
</feature>
<comment type="pathway">
    <text evidence="1">Antibiotic biosynthesis.</text>
</comment>
<evidence type="ECO:0000256" key="5">
    <source>
        <dbReference type="ARBA" id="ARBA00022857"/>
    </source>
</evidence>
<dbReference type="Pfam" id="PF00698">
    <property type="entry name" value="Acyl_transf_1"/>
    <property type="match status" value="1"/>
</dbReference>
<dbReference type="Proteomes" id="UP001596083">
    <property type="component" value="Unassembled WGS sequence"/>
</dbReference>
<dbReference type="InterPro" id="IPR032821">
    <property type="entry name" value="PKS_assoc"/>
</dbReference>
<dbReference type="CDD" id="cd00833">
    <property type="entry name" value="PKS"/>
    <property type="match status" value="1"/>
</dbReference>